<feature type="transmembrane region" description="Helical" evidence="4">
    <location>
        <begin position="56"/>
        <end position="76"/>
    </location>
</feature>
<evidence type="ECO:0000256" key="1">
    <source>
        <dbReference type="ARBA" id="ARBA00004651"/>
    </source>
</evidence>
<comment type="subcellular location">
    <subcellularLocation>
        <location evidence="1">Cell membrane</location>
        <topology evidence="1">Multi-pass membrane protein</topology>
    </subcellularLocation>
</comment>
<dbReference type="PROSITE" id="PS50850">
    <property type="entry name" value="MFS"/>
    <property type="match status" value="1"/>
</dbReference>
<dbReference type="PANTHER" id="PTHR43045">
    <property type="entry name" value="SHIKIMATE TRANSPORTER"/>
    <property type="match status" value="1"/>
</dbReference>
<evidence type="ECO:0000313" key="6">
    <source>
        <dbReference type="EMBL" id="KJR77960.1"/>
    </source>
</evidence>
<feature type="domain" description="Major facilitator superfamily (MFS) profile" evidence="5">
    <location>
        <begin position="1"/>
        <end position="347"/>
    </location>
</feature>
<evidence type="ECO:0000259" key="5">
    <source>
        <dbReference type="PROSITE" id="PS50850"/>
    </source>
</evidence>
<feature type="transmembrane region" description="Helical" evidence="4">
    <location>
        <begin position="115"/>
        <end position="140"/>
    </location>
</feature>
<keyword evidence="4" id="KW-0472">Membrane</keyword>
<reference evidence="6" key="1">
    <citation type="submission" date="2015-03" db="EMBL/GenBank/DDBJ databases">
        <title>Metagenome Sequencing of an Archaeal-Dominated Microbial Community from a Hot Spring at the Los Azufres Geothermal Field, Mexico.</title>
        <authorList>
            <person name="Servin-Garciduenas L.E."/>
            <person name="Martinez-Romero E."/>
        </authorList>
    </citation>
    <scope>NUCLEOTIDE SEQUENCE [LARGE SCALE GENOMIC DNA]</scope>
    <source>
        <strain evidence="6">AZ1-454</strain>
    </source>
</reference>
<feature type="transmembrane region" description="Helical" evidence="4">
    <location>
        <begin position="187"/>
        <end position="214"/>
    </location>
</feature>
<dbReference type="InterPro" id="IPR011701">
    <property type="entry name" value="MFS"/>
</dbReference>
<name>A0A0F2LNB6_9CREN</name>
<keyword evidence="3" id="KW-1003">Cell membrane</keyword>
<dbReference type="PATRIC" id="fig|1326980.8.peg.1239"/>
<dbReference type="Gene3D" id="1.20.1250.20">
    <property type="entry name" value="MFS general substrate transporter like domains"/>
    <property type="match status" value="2"/>
</dbReference>
<sequence>MSLTVAEWFAFFYLSQVAFILFPPAIGSLLFFLGFAGRFLGSVVLGYFGDRFGTRASLVVTVLTLVSSSLVVSLVPSTPLVAVFRVIQGFSLGGEWGGASVALSEAFSSSRFRVFLLSFIQLAVPIALILSTGAVLFLSSRHFEDWNYALLLVVLLSLLSIPLIKAPSRGGREGYNLASALKEWKGILHAVGIKVSESANFYIFTSFVFSFAAASVSSDVLASVLTQLVTMPLFGYLANQVGRKEVGLLGIALFVVGAALLEGRLLLPGELVLSLSDSALYSPQSSILVDLFKGEYKHTNVNLSYQLASVLGGSLPPLVLSFTGYPIVYVVLPYALITALSFLKVKG</sequence>
<evidence type="ECO:0000256" key="2">
    <source>
        <dbReference type="ARBA" id="ARBA00022448"/>
    </source>
</evidence>
<dbReference type="InterPro" id="IPR020846">
    <property type="entry name" value="MFS_dom"/>
</dbReference>
<evidence type="ECO:0000256" key="4">
    <source>
        <dbReference type="SAM" id="Phobius"/>
    </source>
</evidence>
<protein>
    <recommendedName>
        <fullName evidence="5">Major facilitator superfamily (MFS) profile domain-containing protein</fullName>
    </recommendedName>
</protein>
<dbReference type="PANTHER" id="PTHR43045:SF1">
    <property type="entry name" value="SHIKIMATE TRANSPORTER"/>
    <property type="match status" value="1"/>
</dbReference>
<feature type="transmembrane region" description="Helical" evidence="4">
    <location>
        <begin position="246"/>
        <end position="267"/>
    </location>
</feature>
<evidence type="ECO:0000256" key="3">
    <source>
        <dbReference type="ARBA" id="ARBA00022475"/>
    </source>
</evidence>
<dbReference type="AlphaFoldDB" id="A0A0F2LNB6"/>
<dbReference type="EMBL" id="JZWS01000292">
    <property type="protein sequence ID" value="KJR77960.1"/>
    <property type="molecule type" value="Genomic_DNA"/>
</dbReference>
<feature type="transmembrane region" description="Helical" evidence="4">
    <location>
        <begin position="324"/>
        <end position="343"/>
    </location>
</feature>
<proteinExistence type="predicted"/>
<dbReference type="GO" id="GO:0005886">
    <property type="term" value="C:plasma membrane"/>
    <property type="evidence" value="ECO:0007669"/>
    <property type="project" value="UniProtKB-SubCell"/>
</dbReference>
<organism evidence="6">
    <name type="scientific">Candidatus Aramenus sulfurataquae</name>
    <dbReference type="NCBI Taxonomy" id="1326980"/>
    <lineage>
        <taxon>Archaea</taxon>
        <taxon>Thermoproteota</taxon>
        <taxon>Thermoprotei</taxon>
        <taxon>Sulfolobales</taxon>
        <taxon>Sulfolobaceae</taxon>
        <taxon>Candidatus Aramenus</taxon>
    </lineage>
</organism>
<accession>A0A0F2LNB6</accession>
<feature type="transmembrane region" description="Helical" evidence="4">
    <location>
        <begin position="146"/>
        <end position="166"/>
    </location>
</feature>
<feature type="transmembrane region" description="Helical" evidence="4">
    <location>
        <begin position="12"/>
        <end position="35"/>
    </location>
</feature>
<dbReference type="SUPFAM" id="SSF103473">
    <property type="entry name" value="MFS general substrate transporter"/>
    <property type="match status" value="1"/>
</dbReference>
<comment type="caution">
    <text evidence="6">The sequence shown here is derived from an EMBL/GenBank/DDBJ whole genome shotgun (WGS) entry which is preliminary data.</text>
</comment>
<keyword evidence="4" id="KW-0812">Transmembrane</keyword>
<keyword evidence="4" id="KW-1133">Transmembrane helix</keyword>
<keyword evidence="2" id="KW-0813">Transport</keyword>
<dbReference type="Pfam" id="PF07690">
    <property type="entry name" value="MFS_1"/>
    <property type="match status" value="2"/>
</dbReference>
<dbReference type="GO" id="GO:0022857">
    <property type="term" value="F:transmembrane transporter activity"/>
    <property type="evidence" value="ECO:0007669"/>
    <property type="project" value="InterPro"/>
</dbReference>
<gene>
    <name evidence="6" type="ORF">TQ35_09815</name>
</gene>
<dbReference type="InterPro" id="IPR036259">
    <property type="entry name" value="MFS_trans_sf"/>
</dbReference>